<dbReference type="AlphaFoldDB" id="A0A0E0JI40"/>
<reference evidence="2" key="2">
    <citation type="submission" date="2018-05" db="EMBL/GenBank/DDBJ databases">
        <title>OpunRS2 (Oryza punctata Reference Sequence Version 2).</title>
        <authorList>
            <person name="Zhang J."/>
            <person name="Kudrna D."/>
            <person name="Lee S."/>
            <person name="Talag J."/>
            <person name="Welchert J."/>
            <person name="Wing R.A."/>
        </authorList>
    </citation>
    <scope>NUCLEOTIDE SEQUENCE [LARGE SCALE GENOMIC DNA]</scope>
</reference>
<organism evidence="2">
    <name type="scientific">Oryza punctata</name>
    <name type="common">Red rice</name>
    <dbReference type="NCBI Taxonomy" id="4537"/>
    <lineage>
        <taxon>Eukaryota</taxon>
        <taxon>Viridiplantae</taxon>
        <taxon>Streptophyta</taxon>
        <taxon>Embryophyta</taxon>
        <taxon>Tracheophyta</taxon>
        <taxon>Spermatophyta</taxon>
        <taxon>Magnoliopsida</taxon>
        <taxon>Liliopsida</taxon>
        <taxon>Poales</taxon>
        <taxon>Poaceae</taxon>
        <taxon>BOP clade</taxon>
        <taxon>Oryzoideae</taxon>
        <taxon>Oryzeae</taxon>
        <taxon>Oryzinae</taxon>
        <taxon>Oryza</taxon>
    </lineage>
</organism>
<dbReference type="EnsemblPlants" id="OPUNC01G14090.1">
    <property type="protein sequence ID" value="OPUNC01G14090.1"/>
    <property type="gene ID" value="OPUNC01G14090"/>
</dbReference>
<dbReference type="Proteomes" id="UP000026962">
    <property type="component" value="Chromosome 1"/>
</dbReference>
<protein>
    <submittedName>
        <fullName evidence="2">Uncharacterized protein</fullName>
    </submittedName>
</protein>
<name>A0A0E0JI40_ORYPU</name>
<evidence type="ECO:0000256" key="1">
    <source>
        <dbReference type="SAM" id="MobiDB-lite"/>
    </source>
</evidence>
<feature type="region of interest" description="Disordered" evidence="1">
    <location>
        <begin position="1"/>
        <end position="22"/>
    </location>
</feature>
<dbReference type="HOGENOM" id="CLU_1550035_0_0_1"/>
<proteinExistence type="predicted"/>
<dbReference type="SUPFAM" id="SSF101148">
    <property type="entry name" value="Plant invertase/pectin methylesterase inhibitor"/>
    <property type="match status" value="1"/>
</dbReference>
<dbReference type="Gene3D" id="1.20.140.40">
    <property type="entry name" value="Invertase/pectin methylesterase inhibitor family protein"/>
    <property type="match status" value="1"/>
</dbReference>
<dbReference type="STRING" id="4537.A0A0E0JI40"/>
<accession>A0A0E0JI40</accession>
<dbReference type="InterPro" id="IPR035513">
    <property type="entry name" value="Invertase/methylesterase_inhib"/>
</dbReference>
<evidence type="ECO:0000313" key="3">
    <source>
        <dbReference type="Proteomes" id="UP000026962"/>
    </source>
</evidence>
<reference evidence="2" key="1">
    <citation type="submission" date="2015-04" db="UniProtKB">
        <authorList>
            <consortium name="EnsemblPlants"/>
        </authorList>
    </citation>
    <scope>IDENTIFICATION</scope>
</reference>
<keyword evidence="3" id="KW-1185">Reference proteome</keyword>
<dbReference type="Gramene" id="OPUNC01G14090.1">
    <property type="protein sequence ID" value="OPUNC01G14090.1"/>
    <property type="gene ID" value="OPUNC01G14090"/>
</dbReference>
<evidence type="ECO:0000313" key="2">
    <source>
        <dbReference type="EnsemblPlants" id="OPUNC01G14090.1"/>
    </source>
</evidence>
<sequence length="173" mass="18601">MAQTRSGDLQGPREPEAARVESLSSLPLTARAAADTRVLARGVVLLAKQNVRNGDGGGLHGATVVAGDRDGMPYDDTDHRCVGDCTVIRYNNRVVAYLGDTVVALDTREFDEATLLVGIGQTEAELCKKGCEHARLPEMLVARNSAVERLCNVATDITRLLACFINITDQMSM</sequence>